<evidence type="ECO:0000313" key="6">
    <source>
        <dbReference type="Proteomes" id="UP000192422"/>
    </source>
</evidence>
<comment type="cofactor">
    <cofactor evidence="1">
        <name>Mg(2+)</name>
        <dbReference type="ChEBI" id="CHEBI:18420"/>
    </cofactor>
</comment>
<accession>A0ABX6YUX2</accession>
<dbReference type="InterPro" id="IPR015797">
    <property type="entry name" value="NUDIX_hydrolase-like_dom_sf"/>
</dbReference>
<reference evidence="5 6" key="1">
    <citation type="submission" date="2020-05" db="EMBL/GenBank/DDBJ databases">
        <title>Thioclava electrotropha strain Elox9 finished genome.</title>
        <authorList>
            <person name="Rowe A.R."/>
            <person name="Wilbanks E.G."/>
        </authorList>
    </citation>
    <scope>NUCLEOTIDE SEQUENCE [LARGE SCALE GENOMIC DNA]</scope>
    <source>
        <strain evidence="5 6">Elox9</strain>
    </source>
</reference>
<evidence type="ECO:0000313" key="5">
    <source>
        <dbReference type="EMBL" id="QPZ91516.1"/>
    </source>
</evidence>
<dbReference type="PANTHER" id="PTHR43046:SF2">
    <property type="entry name" value="8-OXO-DGTP DIPHOSPHATASE-RELATED"/>
    <property type="match status" value="1"/>
</dbReference>
<dbReference type="PROSITE" id="PS00893">
    <property type="entry name" value="NUDIX_BOX"/>
    <property type="match status" value="1"/>
</dbReference>
<dbReference type="Proteomes" id="UP000192422">
    <property type="component" value="Chromosome"/>
</dbReference>
<evidence type="ECO:0000256" key="2">
    <source>
        <dbReference type="ARBA" id="ARBA00022801"/>
    </source>
</evidence>
<evidence type="ECO:0000256" key="1">
    <source>
        <dbReference type="ARBA" id="ARBA00001946"/>
    </source>
</evidence>
<dbReference type="PROSITE" id="PS51462">
    <property type="entry name" value="NUDIX"/>
    <property type="match status" value="1"/>
</dbReference>
<feature type="domain" description="Nudix hydrolase" evidence="4">
    <location>
        <begin position="19"/>
        <end position="148"/>
    </location>
</feature>
<keyword evidence="2 3" id="KW-0378">Hydrolase</keyword>
<dbReference type="EMBL" id="CP053562">
    <property type="protein sequence ID" value="QPZ91516.1"/>
    <property type="molecule type" value="Genomic_DNA"/>
</dbReference>
<organism evidence="5 6">
    <name type="scientific">Thioclava electrotropha</name>
    <dbReference type="NCBI Taxonomy" id="1549850"/>
    <lineage>
        <taxon>Bacteria</taxon>
        <taxon>Pseudomonadati</taxon>
        <taxon>Pseudomonadota</taxon>
        <taxon>Alphaproteobacteria</taxon>
        <taxon>Rhodobacterales</taxon>
        <taxon>Paracoccaceae</taxon>
        <taxon>Thioclava</taxon>
    </lineage>
</organism>
<dbReference type="InterPro" id="IPR020476">
    <property type="entry name" value="Nudix_hydrolase"/>
</dbReference>
<evidence type="ECO:0000256" key="3">
    <source>
        <dbReference type="RuleBase" id="RU003476"/>
    </source>
</evidence>
<comment type="similarity">
    <text evidence="3">Belongs to the Nudix hydrolase family.</text>
</comment>
<gene>
    <name evidence="5" type="ORF">AKL02_011835</name>
</gene>
<proteinExistence type="inferred from homology"/>
<dbReference type="RefSeq" id="WP_165756955.1">
    <property type="nucleotide sequence ID" value="NZ_CP053562.1"/>
</dbReference>
<keyword evidence="6" id="KW-1185">Reference proteome</keyword>
<dbReference type="PANTHER" id="PTHR43046">
    <property type="entry name" value="GDP-MANNOSE MANNOSYL HYDROLASE"/>
    <property type="match status" value="1"/>
</dbReference>
<name>A0ABX6YUX2_9RHOB</name>
<dbReference type="InterPro" id="IPR000086">
    <property type="entry name" value="NUDIX_hydrolase_dom"/>
</dbReference>
<dbReference type="InterPro" id="IPR020084">
    <property type="entry name" value="NUDIX_hydrolase_CS"/>
</dbReference>
<evidence type="ECO:0000259" key="4">
    <source>
        <dbReference type="PROSITE" id="PS51462"/>
    </source>
</evidence>
<protein>
    <submittedName>
        <fullName evidence="5">NUDIX domain-containing protein</fullName>
    </submittedName>
</protein>
<dbReference type="Pfam" id="PF00293">
    <property type="entry name" value="NUDIX"/>
    <property type="match status" value="1"/>
</dbReference>
<dbReference type="Gene3D" id="3.90.79.10">
    <property type="entry name" value="Nucleoside Triphosphate Pyrophosphohydrolase"/>
    <property type="match status" value="1"/>
</dbReference>
<dbReference type="PRINTS" id="PR00502">
    <property type="entry name" value="NUDIXFAMILY"/>
</dbReference>
<dbReference type="SUPFAM" id="SSF55811">
    <property type="entry name" value="Nudix"/>
    <property type="match status" value="1"/>
</dbReference>
<sequence length="148" mass="16055">MTASSYISTLRSKIGNDLLLIPSVAALIHDRHGRLLLQRKAGPEGWSLPAGGIEPGETPNDALRREVLEETGAKVLKADVVSVLGGEAFRYRYPNGHLVEYTVIVFKCAVAPTDSPCIDSETEELRYFSAADMPNLALPYPKALLFSG</sequence>